<dbReference type="GO" id="GO:0003735">
    <property type="term" value="F:structural constituent of ribosome"/>
    <property type="evidence" value="ECO:0007669"/>
    <property type="project" value="InterPro"/>
</dbReference>
<keyword evidence="4" id="KW-0694">RNA-binding</keyword>
<dbReference type="AlphaFoldDB" id="A0A1G2F9H1"/>
<dbReference type="GO" id="GO:0070181">
    <property type="term" value="F:small ribosomal subunit rRNA binding"/>
    <property type="evidence" value="ECO:0007669"/>
    <property type="project" value="TreeGrafter"/>
</dbReference>
<dbReference type="PANTHER" id="PTHR13479:SF40">
    <property type="entry name" value="SMALL RIBOSOMAL SUBUNIT PROTEIN BS18M"/>
    <property type="match status" value="1"/>
</dbReference>
<dbReference type="Proteomes" id="UP000179099">
    <property type="component" value="Unassembled WGS sequence"/>
</dbReference>
<dbReference type="EMBL" id="MHMW01000001">
    <property type="protein sequence ID" value="OGZ34724.1"/>
    <property type="molecule type" value="Genomic_DNA"/>
</dbReference>
<evidence type="ECO:0000313" key="7">
    <source>
        <dbReference type="Proteomes" id="UP000179099"/>
    </source>
</evidence>
<dbReference type="InterPro" id="IPR036870">
    <property type="entry name" value="Ribosomal_bS18_sf"/>
</dbReference>
<comment type="caution">
    <text evidence="6">The sequence shown here is derived from an EMBL/GenBank/DDBJ whole genome shotgun (WGS) entry which is preliminary data.</text>
</comment>
<gene>
    <name evidence="4" type="primary">rpsR</name>
    <name evidence="6" type="ORF">A2Y98_02890</name>
</gene>
<dbReference type="PANTHER" id="PTHR13479">
    <property type="entry name" value="30S RIBOSOMAL PROTEIN S18"/>
    <property type="match status" value="1"/>
</dbReference>
<dbReference type="PRINTS" id="PR00974">
    <property type="entry name" value="RIBOSOMALS18"/>
</dbReference>
<dbReference type="HAMAP" id="MF_00270">
    <property type="entry name" value="Ribosomal_bS18"/>
    <property type="match status" value="1"/>
</dbReference>
<dbReference type="Gene3D" id="4.10.640.10">
    <property type="entry name" value="Ribosomal protein S18"/>
    <property type="match status" value="1"/>
</dbReference>
<comment type="similarity">
    <text evidence="1 4 5">Belongs to the bacterial ribosomal protein bS18 family.</text>
</comment>
<comment type="function">
    <text evidence="4">Binds as a heterodimer with protein bS6 to the central domain of the 16S rRNA, where it helps stabilize the platform of the 30S subunit.</text>
</comment>
<name>A0A1G2F9H1_9BACT</name>
<evidence type="ECO:0000256" key="1">
    <source>
        <dbReference type="ARBA" id="ARBA00005589"/>
    </source>
</evidence>
<keyword evidence="4" id="KW-0699">rRNA-binding</keyword>
<keyword evidence="3 4" id="KW-0687">Ribonucleoprotein</keyword>
<evidence type="ECO:0000313" key="6">
    <source>
        <dbReference type="EMBL" id="OGZ34724.1"/>
    </source>
</evidence>
<dbReference type="Pfam" id="PF01084">
    <property type="entry name" value="Ribosomal_S18"/>
    <property type="match status" value="1"/>
</dbReference>
<dbReference type="GO" id="GO:0022627">
    <property type="term" value="C:cytosolic small ribosomal subunit"/>
    <property type="evidence" value="ECO:0007669"/>
    <property type="project" value="TreeGrafter"/>
</dbReference>
<dbReference type="STRING" id="1801992.A2Y98_02890"/>
<evidence type="ECO:0000256" key="4">
    <source>
        <dbReference type="HAMAP-Rule" id="MF_00270"/>
    </source>
</evidence>
<dbReference type="InterPro" id="IPR001648">
    <property type="entry name" value="Ribosomal_bS18"/>
</dbReference>
<dbReference type="GO" id="GO:0006412">
    <property type="term" value="P:translation"/>
    <property type="evidence" value="ECO:0007669"/>
    <property type="project" value="UniProtKB-UniRule"/>
</dbReference>
<dbReference type="SUPFAM" id="SSF46911">
    <property type="entry name" value="Ribosomal protein S18"/>
    <property type="match status" value="1"/>
</dbReference>
<dbReference type="NCBIfam" id="TIGR00165">
    <property type="entry name" value="S18"/>
    <property type="match status" value="1"/>
</dbReference>
<comment type="subunit">
    <text evidence="4">Part of the 30S ribosomal subunit. Forms a tight heterodimer with protein bS6.</text>
</comment>
<proteinExistence type="inferred from homology"/>
<accession>A0A1G2F9H1</accession>
<evidence type="ECO:0000256" key="5">
    <source>
        <dbReference type="RuleBase" id="RU003910"/>
    </source>
</evidence>
<evidence type="ECO:0000256" key="2">
    <source>
        <dbReference type="ARBA" id="ARBA00022980"/>
    </source>
</evidence>
<reference evidence="6 7" key="1">
    <citation type="journal article" date="2016" name="Nat. Commun.">
        <title>Thousands of microbial genomes shed light on interconnected biogeochemical processes in an aquifer system.</title>
        <authorList>
            <person name="Anantharaman K."/>
            <person name="Brown C.T."/>
            <person name="Hug L.A."/>
            <person name="Sharon I."/>
            <person name="Castelle C.J."/>
            <person name="Probst A.J."/>
            <person name="Thomas B.C."/>
            <person name="Singh A."/>
            <person name="Wilkins M.J."/>
            <person name="Karaoz U."/>
            <person name="Brodie E.L."/>
            <person name="Williams K.H."/>
            <person name="Hubbard S.S."/>
            <person name="Banfield J.F."/>
        </authorList>
    </citation>
    <scope>NUCLEOTIDE SEQUENCE [LARGE SCALE GENOMIC DNA]</scope>
</reference>
<organism evidence="6 7">
    <name type="scientific">Candidatus Portnoybacteria bacterium RBG_19FT_COMBO_36_7</name>
    <dbReference type="NCBI Taxonomy" id="1801992"/>
    <lineage>
        <taxon>Bacteria</taxon>
        <taxon>Candidatus Portnoyibacteriota</taxon>
    </lineage>
</organism>
<keyword evidence="2 4" id="KW-0689">Ribosomal protein</keyword>
<sequence>MIQRNQPQEPKSCYFCKQNINYIDYKDVDLLRQFTTGQAKIAATKRTGTCKKHQRRLSRAIKRARFLALLPFILR</sequence>
<protein>
    <recommendedName>
        <fullName evidence="4">Small ribosomal subunit protein bS18</fullName>
    </recommendedName>
</protein>
<evidence type="ECO:0000256" key="3">
    <source>
        <dbReference type="ARBA" id="ARBA00023274"/>
    </source>
</evidence>